<evidence type="ECO:0000313" key="5">
    <source>
        <dbReference type="Proteomes" id="UP000094313"/>
    </source>
</evidence>
<dbReference type="Pfam" id="PF16344">
    <property type="entry name" value="FecR_C"/>
    <property type="match status" value="1"/>
</dbReference>
<keyword evidence="1" id="KW-0812">Transmembrane</keyword>
<feature type="transmembrane region" description="Helical" evidence="1">
    <location>
        <begin position="70"/>
        <end position="90"/>
    </location>
</feature>
<dbReference type="Gene3D" id="2.60.120.1440">
    <property type="match status" value="1"/>
</dbReference>
<dbReference type="RefSeq" id="WP_069381016.1">
    <property type="nucleotide sequence ID" value="NZ_CP017141.1"/>
</dbReference>
<protein>
    <recommendedName>
        <fullName evidence="6">FecR protein</fullName>
    </recommendedName>
</protein>
<dbReference type="EMBL" id="CP017141">
    <property type="protein sequence ID" value="AOM79353.1"/>
    <property type="molecule type" value="Genomic_DNA"/>
</dbReference>
<keyword evidence="1" id="KW-0472">Membrane</keyword>
<accession>A0A1D7QL70</accession>
<gene>
    <name evidence="4" type="ORF">BFS30_20575</name>
</gene>
<proteinExistence type="predicted"/>
<reference evidence="4 5" key="1">
    <citation type="submission" date="2016-08" db="EMBL/GenBank/DDBJ databases">
        <authorList>
            <person name="Seilhamer J.J."/>
        </authorList>
    </citation>
    <scope>NUCLEOTIDE SEQUENCE [LARGE SCALE GENOMIC DNA]</scope>
    <source>
        <strain evidence="4 5">DX4</strain>
    </source>
</reference>
<organism evidence="4 5">
    <name type="scientific">Pedobacter steynii</name>
    <dbReference type="NCBI Taxonomy" id="430522"/>
    <lineage>
        <taxon>Bacteria</taxon>
        <taxon>Pseudomonadati</taxon>
        <taxon>Bacteroidota</taxon>
        <taxon>Sphingobacteriia</taxon>
        <taxon>Sphingobacteriales</taxon>
        <taxon>Sphingobacteriaceae</taxon>
        <taxon>Pedobacter</taxon>
    </lineage>
</organism>
<evidence type="ECO:0008006" key="6">
    <source>
        <dbReference type="Google" id="ProtNLM"/>
    </source>
</evidence>
<evidence type="ECO:0000256" key="1">
    <source>
        <dbReference type="SAM" id="Phobius"/>
    </source>
</evidence>
<sequence length="371" mass="41207">MNKKEASQLFEKYLAGNCTPDELIWIKRAYNKDIPDDIKQISEQKFNEMKADIWNKLDLADPAPFRNYRLWPRIAVAVVLLMTIGAGWYFSTFKKETADQQAVSLYANDVSAGKNIAVLTLANGKKISLSDAKSGIVIKASEMTYNDGAVIGSINAKGSEISAISTPRGGQYHIELPDGTKVTLNAASTLKFPSTFLGLMSRTVELVGEGYFQVAKDKKHPFIVKSAHQEVKVLGTQFNVNCYPDEAGIKTTLVEGSVQITDLSGKAGIKKLMPGQQAEWINGTIGVSEVDTESSLAWKNGDFIFNEDIQTIMRQISRWYDVDVVYQGNISEKEYVGTFSRSKNITEILKALELTKRVHFKVEGRRVTVMP</sequence>
<dbReference type="PIRSF" id="PIRSF018266">
    <property type="entry name" value="FecR"/>
    <property type="match status" value="1"/>
</dbReference>
<evidence type="ECO:0000259" key="3">
    <source>
        <dbReference type="Pfam" id="PF16344"/>
    </source>
</evidence>
<dbReference type="PANTHER" id="PTHR30273">
    <property type="entry name" value="PERIPLASMIC SIGNAL SENSOR AND SIGMA FACTOR ACTIVATOR FECR-RELATED"/>
    <property type="match status" value="1"/>
</dbReference>
<name>A0A1D7QL70_9SPHI</name>
<keyword evidence="1" id="KW-1133">Transmembrane helix</keyword>
<feature type="domain" description="FecR protein" evidence="2">
    <location>
        <begin position="163"/>
        <end position="259"/>
    </location>
</feature>
<evidence type="ECO:0000313" key="4">
    <source>
        <dbReference type="EMBL" id="AOM79353.1"/>
    </source>
</evidence>
<dbReference type="InterPro" id="IPR032508">
    <property type="entry name" value="FecR_C"/>
</dbReference>
<evidence type="ECO:0000259" key="2">
    <source>
        <dbReference type="Pfam" id="PF04773"/>
    </source>
</evidence>
<dbReference type="Proteomes" id="UP000094313">
    <property type="component" value="Chromosome"/>
</dbReference>
<dbReference type="Gene3D" id="3.55.50.30">
    <property type="match status" value="1"/>
</dbReference>
<feature type="domain" description="Protein FecR C-terminal" evidence="3">
    <location>
        <begin position="306"/>
        <end position="369"/>
    </location>
</feature>
<keyword evidence="5" id="KW-1185">Reference proteome</keyword>
<dbReference type="GO" id="GO:0016989">
    <property type="term" value="F:sigma factor antagonist activity"/>
    <property type="evidence" value="ECO:0007669"/>
    <property type="project" value="TreeGrafter"/>
</dbReference>
<dbReference type="PANTHER" id="PTHR30273:SF2">
    <property type="entry name" value="PROTEIN FECR"/>
    <property type="match status" value="1"/>
</dbReference>
<dbReference type="OrthoDB" id="649666at2"/>
<dbReference type="AlphaFoldDB" id="A0A1D7QL70"/>
<dbReference type="KEGG" id="psty:BFS30_20575"/>
<dbReference type="InterPro" id="IPR012373">
    <property type="entry name" value="Ferrdict_sens_TM"/>
</dbReference>
<dbReference type="Pfam" id="PF04773">
    <property type="entry name" value="FecR"/>
    <property type="match status" value="1"/>
</dbReference>
<dbReference type="InterPro" id="IPR006860">
    <property type="entry name" value="FecR"/>
</dbReference>